<organism evidence="6 7">
    <name type="scientific">Methanospirillum purgamenti</name>
    <dbReference type="NCBI Taxonomy" id="2834276"/>
    <lineage>
        <taxon>Archaea</taxon>
        <taxon>Methanobacteriati</taxon>
        <taxon>Methanobacteriota</taxon>
        <taxon>Stenosarchaea group</taxon>
        <taxon>Methanomicrobia</taxon>
        <taxon>Methanomicrobiales</taxon>
        <taxon>Methanospirillaceae</taxon>
        <taxon>Methanospirillum</taxon>
    </lineage>
</organism>
<accession>A0A8E7AYG7</accession>
<evidence type="ECO:0000256" key="3">
    <source>
        <dbReference type="ARBA" id="ARBA00022723"/>
    </source>
</evidence>
<keyword evidence="4" id="KW-0106">Calcium</keyword>
<evidence type="ECO:0000259" key="5">
    <source>
        <dbReference type="Pfam" id="PF01951"/>
    </source>
</evidence>
<dbReference type="Proteomes" id="UP000680656">
    <property type="component" value="Chromosome"/>
</dbReference>
<evidence type="ECO:0000256" key="1">
    <source>
        <dbReference type="ARBA" id="ARBA00007963"/>
    </source>
</evidence>
<keyword evidence="2" id="KW-0819">tRNA processing</keyword>
<dbReference type="Pfam" id="PF01951">
    <property type="entry name" value="Archease"/>
    <property type="match status" value="1"/>
</dbReference>
<evidence type="ECO:0000313" key="7">
    <source>
        <dbReference type="Proteomes" id="UP000680656"/>
    </source>
</evidence>
<proteinExistence type="inferred from homology"/>
<evidence type="ECO:0000256" key="4">
    <source>
        <dbReference type="ARBA" id="ARBA00022837"/>
    </source>
</evidence>
<evidence type="ECO:0000313" key="6">
    <source>
        <dbReference type="EMBL" id="QVV89110.1"/>
    </source>
</evidence>
<dbReference type="SUPFAM" id="SSF69819">
    <property type="entry name" value="MTH1598-like"/>
    <property type="match status" value="1"/>
</dbReference>
<dbReference type="GeneID" id="65095683"/>
<name>A0A8E7AYG7_9EURY</name>
<evidence type="ECO:0000256" key="2">
    <source>
        <dbReference type="ARBA" id="ARBA00022694"/>
    </source>
</evidence>
<gene>
    <name evidence="6" type="ORF">KHC33_00825</name>
</gene>
<dbReference type="PANTHER" id="PTHR12682">
    <property type="entry name" value="ARCHEASE"/>
    <property type="match status" value="1"/>
</dbReference>
<dbReference type="GO" id="GO:0046872">
    <property type="term" value="F:metal ion binding"/>
    <property type="evidence" value="ECO:0007669"/>
    <property type="project" value="UniProtKB-KW"/>
</dbReference>
<keyword evidence="3" id="KW-0479">Metal-binding</keyword>
<dbReference type="RefSeq" id="WP_214419912.1">
    <property type="nucleotide sequence ID" value="NZ_CP075546.1"/>
</dbReference>
<feature type="domain" description="Archease" evidence="5">
    <location>
        <begin position="3"/>
        <end position="135"/>
    </location>
</feature>
<sequence length="135" mass="15347">MSFEEREHTADILMHIRAPDLCRLFTDAGRALMKTMYRGEAKPVQDVIISVSGDTIEHLLHGFLSELLYESEVQNLVFSYFDITISEGEIRAVLKGELFDPKIHGGGTEVKGISWYGLSIKQDQNEYFCDVLFDV</sequence>
<keyword evidence="7" id="KW-1185">Reference proteome</keyword>
<protein>
    <submittedName>
        <fullName evidence="6">Archease</fullName>
    </submittedName>
</protein>
<dbReference type="InterPro" id="IPR002804">
    <property type="entry name" value="Archease"/>
</dbReference>
<dbReference type="InterPro" id="IPR036820">
    <property type="entry name" value="Archease_dom_sf"/>
</dbReference>
<dbReference type="KEGG" id="mrtj:KHC33_00825"/>
<dbReference type="PANTHER" id="PTHR12682:SF11">
    <property type="entry name" value="PROTEIN ARCHEASE"/>
    <property type="match status" value="1"/>
</dbReference>
<reference evidence="6 7" key="1">
    <citation type="submission" date="2021-05" db="EMBL/GenBank/DDBJ databases">
        <title>A novel Methanospirillum isolate from a pyrite-forming mixed culture.</title>
        <authorList>
            <person name="Bunk B."/>
            <person name="Sproer C."/>
            <person name="Spring S."/>
            <person name="Pester M."/>
        </authorList>
    </citation>
    <scope>NUCLEOTIDE SEQUENCE [LARGE SCALE GENOMIC DNA]</scope>
    <source>
        <strain evidence="6 7">J.3.6.1-F.2.7.3</strain>
    </source>
</reference>
<dbReference type="AlphaFoldDB" id="A0A8E7AYG7"/>
<dbReference type="InterPro" id="IPR023572">
    <property type="entry name" value="Archease_dom"/>
</dbReference>
<dbReference type="GO" id="GO:0008033">
    <property type="term" value="P:tRNA processing"/>
    <property type="evidence" value="ECO:0007669"/>
    <property type="project" value="UniProtKB-KW"/>
</dbReference>
<dbReference type="EMBL" id="CP075546">
    <property type="protein sequence ID" value="QVV89110.1"/>
    <property type="molecule type" value="Genomic_DNA"/>
</dbReference>
<comment type="similarity">
    <text evidence="1">Belongs to the archease family.</text>
</comment>
<dbReference type="Gene3D" id="3.55.10.10">
    <property type="entry name" value="Archease domain"/>
    <property type="match status" value="1"/>
</dbReference>